<evidence type="ECO:0000313" key="13">
    <source>
        <dbReference type="Proteomes" id="UP001372834"/>
    </source>
</evidence>
<dbReference type="Proteomes" id="UP001359485">
    <property type="component" value="Unassembled WGS sequence"/>
</dbReference>
<accession>A0AAN8S042</accession>
<dbReference type="GO" id="GO:0003837">
    <property type="term" value="F:beta-ureidopropionase activity"/>
    <property type="evidence" value="ECO:0007669"/>
    <property type="project" value="UniProtKB-EC"/>
</dbReference>
<dbReference type="Pfam" id="PF00795">
    <property type="entry name" value="CN_hydrolase"/>
    <property type="match status" value="1"/>
</dbReference>
<comment type="catalytic activity">
    <reaction evidence="3">
        <text>3-(carbamoylamino)propanoate + H2O + 2 H(+) = beta-alanine + NH4(+) + CO2</text>
        <dbReference type="Rhea" id="RHEA:11184"/>
        <dbReference type="ChEBI" id="CHEBI:11892"/>
        <dbReference type="ChEBI" id="CHEBI:15377"/>
        <dbReference type="ChEBI" id="CHEBI:15378"/>
        <dbReference type="ChEBI" id="CHEBI:16526"/>
        <dbReference type="ChEBI" id="CHEBI:28938"/>
        <dbReference type="ChEBI" id="CHEBI:57966"/>
        <dbReference type="EC" id="3.5.1.6"/>
    </reaction>
</comment>
<keyword evidence="12" id="KW-1185">Reference proteome</keyword>
<organism evidence="10 13">
    <name type="scientific">Polyplax serrata</name>
    <name type="common">Common mouse louse</name>
    <dbReference type="NCBI Taxonomy" id="468196"/>
    <lineage>
        <taxon>Eukaryota</taxon>
        <taxon>Metazoa</taxon>
        <taxon>Ecdysozoa</taxon>
        <taxon>Arthropoda</taxon>
        <taxon>Hexapoda</taxon>
        <taxon>Insecta</taxon>
        <taxon>Pterygota</taxon>
        <taxon>Neoptera</taxon>
        <taxon>Paraneoptera</taxon>
        <taxon>Psocodea</taxon>
        <taxon>Troctomorpha</taxon>
        <taxon>Phthiraptera</taxon>
        <taxon>Anoplura</taxon>
        <taxon>Polyplacidae</taxon>
        <taxon>Polyplax</taxon>
    </lineage>
</organism>
<evidence type="ECO:0000256" key="5">
    <source>
        <dbReference type="ARBA" id="ARBA00061249"/>
    </source>
</evidence>
<keyword evidence="2" id="KW-0378">Hydrolase</keyword>
<dbReference type="EMBL" id="JAWJWF010000001">
    <property type="protein sequence ID" value="KAK6640534.1"/>
    <property type="molecule type" value="Genomic_DNA"/>
</dbReference>
<dbReference type="Gene3D" id="3.60.110.10">
    <property type="entry name" value="Carbon-nitrogen hydrolase"/>
    <property type="match status" value="1"/>
</dbReference>
<comment type="similarity">
    <text evidence="5">Belongs to the carbon-nitrogen hydrolase superfamily. BUP family.</text>
</comment>
<evidence type="ECO:0000259" key="9">
    <source>
        <dbReference type="PROSITE" id="PS50263"/>
    </source>
</evidence>
<evidence type="ECO:0000256" key="8">
    <source>
        <dbReference type="ARBA" id="ARBA00075038"/>
    </source>
</evidence>
<evidence type="ECO:0000313" key="10">
    <source>
        <dbReference type="EMBL" id="KAK6636402.1"/>
    </source>
</evidence>
<dbReference type="PANTHER" id="PTHR43674:SF2">
    <property type="entry name" value="BETA-UREIDOPROPIONASE"/>
    <property type="match status" value="1"/>
</dbReference>
<dbReference type="InterPro" id="IPR050345">
    <property type="entry name" value="Aliph_Amidase/BUP"/>
</dbReference>
<dbReference type="EC" id="3.5.1.6" evidence="6"/>
<gene>
    <name evidence="10" type="primary">UPB1</name>
    <name evidence="10" type="ORF">RUM43_010063</name>
    <name evidence="11" type="ORF">RUM44_012230</name>
</gene>
<reference evidence="10 13" key="1">
    <citation type="submission" date="2023-10" db="EMBL/GenBank/DDBJ databases">
        <title>Genomes of two closely related lineages of the louse Polyplax serrata with different host specificities.</title>
        <authorList>
            <person name="Martinu J."/>
            <person name="Tarabai H."/>
            <person name="Stefka J."/>
            <person name="Hypsa V."/>
        </authorList>
    </citation>
    <scope>NUCLEOTIDE SEQUENCE [LARGE SCALE GENOMIC DNA]</scope>
    <source>
        <strain evidence="11">98ZLc_SE</strain>
        <strain evidence="10">HR10_N</strain>
    </source>
</reference>
<proteinExistence type="inferred from homology"/>
<evidence type="ECO:0000256" key="4">
    <source>
        <dbReference type="ARBA" id="ARBA00050552"/>
    </source>
</evidence>
<comment type="pathway">
    <text evidence="1">Amino-acid biosynthesis; beta-alanine biosynthesis.</text>
</comment>
<sequence length="384" mass="43654">MADLSHTESLEKIFEKYIPEAELKEVKRILYGRELQPLEIAAEAKSLSEKNDFEIQGYKFSAPEEELRTPRVVRIAGIQSKIVLPTTASLKEQRDAIHSKIGKIIEAAHHCGVNIVCMQELWNMPFAFCTREKFPWCQFAESAENGPTTQFLQELAMRYNMVILSSIMERDENHGDMLWNATVVIDNHGRVLGKHRKNHIPRVGDFNESNYYMEGNSGHPVFQTEFGRIGINICFGRHHPQNWMMLGLNGAEIVYNPSATVGHVSEHMWGIEARNAAIANNYFTVAINRVGTENFPFEFTSGDGKPAHKDVGFFYGSTFVTGPEGSRTPGLSRTRDGLMIAEIDLNECRQVKDLFSFRMTQRLDLYADSFKKASHIDYKPQIVE</sequence>
<comment type="caution">
    <text evidence="10">The sequence shown here is derived from an EMBL/GenBank/DDBJ whole genome shotgun (WGS) entry which is preliminary data.</text>
</comment>
<dbReference type="Proteomes" id="UP001372834">
    <property type="component" value="Unassembled WGS sequence"/>
</dbReference>
<dbReference type="FunFam" id="3.60.110.10:FF:000008">
    <property type="entry name" value="Beta-alanine synthase"/>
    <property type="match status" value="1"/>
</dbReference>
<dbReference type="PANTHER" id="PTHR43674">
    <property type="entry name" value="NITRILASE C965.09-RELATED"/>
    <property type="match status" value="1"/>
</dbReference>
<evidence type="ECO:0000313" key="11">
    <source>
        <dbReference type="EMBL" id="KAK6640534.1"/>
    </source>
</evidence>
<dbReference type="InterPro" id="IPR003010">
    <property type="entry name" value="C-N_Hydrolase"/>
</dbReference>
<evidence type="ECO:0000256" key="6">
    <source>
        <dbReference type="ARBA" id="ARBA00066985"/>
    </source>
</evidence>
<dbReference type="SUPFAM" id="SSF56317">
    <property type="entry name" value="Carbon-nitrogen hydrolase"/>
    <property type="match status" value="1"/>
</dbReference>
<evidence type="ECO:0000313" key="12">
    <source>
        <dbReference type="Proteomes" id="UP001359485"/>
    </source>
</evidence>
<evidence type="ECO:0000256" key="7">
    <source>
        <dbReference type="ARBA" id="ARBA00074804"/>
    </source>
</evidence>
<name>A0AAN8S042_POLSC</name>
<evidence type="ECO:0000256" key="3">
    <source>
        <dbReference type="ARBA" id="ARBA00050540"/>
    </source>
</evidence>
<feature type="domain" description="CN hydrolase" evidence="9">
    <location>
        <begin position="73"/>
        <end position="345"/>
    </location>
</feature>
<dbReference type="AlphaFoldDB" id="A0AAN8S042"/>
<dbReference type="EMBL" id="JAWJWE010000004">
    <property type="protein sequence ID" value="KAK6636402.1"/>
    <property type="molecule type" value="Genomic_DNA"/>
</dbReference>
<dbReference type="GO" id="GO:0033396">
    <property type="term" value="P:beta-alanine biosynthetic process via 3-ureidopropionate"/>
    <property type="evidence" value="ECO:0007669"/>
    <property type="project" value="TreeGrafter"/>
</dbReference>
<protein>
    <recommendedName>
        <fullName evidence="7">Beta-ureidopropionase</fullName>
        <ecNumber evidence="6">3.5.1.6</ecNumber>
    </recommendedName>
    <alternativeName>
        <fullName evidence="8">N-carbamoyl-beta-alanine amidohydrolase</fullName>
    </alternativeName>
</protein>
<evidence type="ECO:0000256" key="2">
    <source>
        <dbReference type="ARBA" id="ARBA00022801"/>
    </source>
</evidence>
<dbReference type="InterPro" id="IPR036526">
    <property type="entry name" value="C-N_Hydrolase_sf"/>
</dbReference>
<comment type="catalytic activity">
    <reaction evidence="4">
        <text>3-(carbamoylamino)-2-methylpropanoate + H2O + 2 H(+) = (R)-3-amino-2-methylpropanoate + NH4(+) + CO2</text>
        <dbReference type="Rhea" id="RHEA:37339"/>
        <dbReference type="ChEBI" id="CHEBI:15377"/>
        <dbReference type="ChEBI" id="CHEBI:15378"/>
        <dbReference type="ChEBI" id="CHEBI:16526"/>
        <dbReference type="ChEBI" id="CHEBI:28938"/>
        <dbReference type="ChEBI" id="CHEBI:57731"/>
        <dbReference type="ChEBI" id="CHEBI:74414"/>
        <dbReference type="EC" id="3.5.1.6"/>
    </reaction>
</comment>
<evidence type="ECO:0000256" key="1">
    <source>
        <dbReference type="ARBA" id="ARBA00004668"/>
    </source>
</evidence>
<dbReference type="PROSITE" id="PS50263">
    <property type="entry name" value="CN_HYDROLASE"/>
    <property type="match status" value="1"/>
</dbReference>